<sequence>MKECYHDKKRIIACFASVMCGILILTGVWWGSHARAFRVLLEQLPTADGCGMQFYVSDEDGKRERRAIDDPQDRAAVLDEVRRLEFSGPRLSTELWDPAEYYSCFWLEIYGTEVPYQLEIQIPLDQPQQGIVLADGKAFRMEGGGAFLMALEGWLYE</sequence>
<feature type="transmembrane region" description="Helical" evidence="1">
    <location>
        <begin position="12"/>
        <end position="31"/>
    </location>
</feature>
<keyword evidence="1" id="KW-0472">Membrane</keyword>
<proteinExistence type="predicted"/>
<gene>
    <name evidence="2" type="ORF">H9712_01725</name>
</gene>
<keyword evidence="1" id="KW-1133">Transmembrane helix</keyword>
<reference evidence="2" key="2">
    <citation type="submission" date="2021-04" db="EMBL/GenBank/DDBJ databases">
        <authorList>
            <person name="Gilroy R."/>
        </authorList>
    </citation>
    <scope>NUCLEOTIDE SEQUENCE</scope>
    <source>
        <strain evidence="2">CHK192-8294</strain>
    </source>
</reference>
<evidence type="ECO:0000313" key="3">
    <source>
        <dbReference type="Proteomes" id="UP000823921"/>
    </source>
</evidence>
<protein>
    <submittedName>
        <fullName evidence="2">Uncharacterized protein</fullName>
    </submittedName>
</protein>
<dbReference type="AlphaFoldDB" id="A0A9D2MJQ5"/>
<accession>A0A9D2MJQ5</accession>
<comment type="caution">
    <text evidence="2">The sequence shown here is derived from an EMBL/GenBank/DDBJ whole genome shotgun (WGS) entry which is preliminary data.</text>
</comment>
<name>A0A9D2MJQ5_9FIRM</name>
<evidence type="ECO:0000313" key="2">
    <source>
        <dbReference type="EMBL" id="HJB79680.1"/>
    </source>
</evidence>
<dbReference type="Proteomes" id="UP000823921">
    <property type="component" value="Unassembled WGS sequence"/>
</dbReference>
<organism evidence="2 3">
    <name type="scientific">Candidatus Flavonifractor intestinigallinarum</name>
    <dbReference type="NCBI Taxonomy" id="2838586"/>
    <lineage>
        <taxon>Bacteria</taxon>
        <taxon>Bacillati</taxon>
        <taxon>Bacillota</taxon>
        <taxon>Clostridia</taxon>
        <taxon>Eubacteriales</taxon>
        <taxon>Oscillospiraceae</taxon>
        <taxon>Flavonifractor</taxon>
    </lineage>
</organism>
<keyword evidence="1" id="KW-0812">Transmembrane</keyword>
<dbReference type="EMBL" id="DWXO01000019">
    <property type="protein sequence ID" value="HJB79680.1"/>
    <property type="molecule type" value="Genomic_DNA"/>
</dbReference>
<reference evidence="2" key="1">
    <citation type="journal article" date="2021" name="PeerJ">
        <title>Extensive microbial diversity within the chicken gut microbiome revealed by metagenomics and culture.</title>
        <authorList>
            <person name="Gilroy R."/>
            <person name="Ravi A."/>
            <person name="Getino M."/>
            <person name="Pursley I."/>
            <person name="Horton D.L."/>
            <person name="Alikhan N.F."/>
            <person name="Baker D."/>
            <person name="Gharbi K."/>
            <person name="Hall N."/>
            <person name="Watson M."/>
            <person name="Adriaenssens E.M."/>
            <person name="Foster-Nyarko E."/>
            <person name="Jarju S."/>
            <person name="Secka A."/>
            <person name="Antonio M."/>
            <person name="Oren A."/>
            <person name="Chaudhuri R.R."/>
            <person name="La Ragione R."/>
            <person name="Hildebrand F."/>
            <person name="Pallen M.J."/>
        </authorList>
    </citation>
    <scope>NUCLEOTIDE SEQUENCE</scope>
    <source>
        <strain evidence="2">CHK192-8294</strain>
    </source>
</reference>
<evidence type="ECO:0000256" key="1">
    <source>
        <dbReference type="SAM" id="Phobius"/>
    </source>
</evidence>